<evidence type="ECO:0000256" key="1">
    <source>
        <dbReference type="SAM" id="MobiDB-lite"/>
    </source>
</evidence>
<dbReference type="PANTHER" id="PTHR33546">
    <property type="entry name" value="LARGE, MULTIFUNCTIONAL SECRETED PROTEIN-RELATED"/>
    <property type="match status" value="1"/>
</dbReference>
<feature type="compositionally biased region" description="Basic and acidic residues" evidence="1">
    <location>
        <begin position="378"/>
        <end position="394"/>
    </location>
</feature>
<evidence type="ECO:0000259" key="3">
    <source>
        <dbReference type="Pfam" id="PF06439"/>
    </source>
</evidence>
<evidence type="ECO:0000313" key="5">
    <source>
        <dbReference type="Proteomes" id="UP000319817"/>
    </source>
</evidence>
<dbReference type="Pfam" id="PF06439">
    <property type="entry name" value="3keto-disac_hyd"/>
    <property type="match status" value="1"/>
</dbReference>
<feature type="domain" description="3-keto-alpha-glucoside-1,2-lyase/3-keto-2-hydroxy-glucal hydratase" evidence="3">
    <location>
        <begin position="166"/>
        <end position="339"/>
    </location>
</feature>
<sequence precursor="true">MPLRQLFLATFVPLFVSFAFQSHAQDHGNKKPEKGPAYTEPPKKDVSYRLMGEFVGPVTLAESGEGKNAEQQILGIQVRPTGKEDFEAVSYFGGLPGEEGHKPGLTKMIGRRAGDFLVLSGGPWAIFVDEQECRLVGRDGTLAGTLERVERSSPTLGAKPPEEALVVFDGTNIDHFTSGQMTKDGLLMQGSDFKPMFQDFNLHVEFRLPYMPLADGQQRGNSGLYLQSRYECQVLDSFGTEPVFNGLGALYRMKTPDLNMAFPPLVWQTYDVQFTAPRWASDGSKLRDAHISSWINGVKVQDDVALPSKTGAGKTEEPLLLPIRIQDHGDPVRFRNIWIVDRGLAPMQAFPVIATEEDKASLAAEATNASESEEEPKSEEASAKELAAEVKVEVETDAALPAPKK</sequence>
<accession>A0A517P1Q2</accession>
<dbReference type="OrthoDB" id="176168at2"/>
<feature type="region of interest" description="Disordered" evidence="1">
    <location>
        <begin position="360"/>
        <end position="405"/>
    </location>
</feature>
<dbReference type="RefSeq" id="WP_145421059.1">
    <property type="nucleotide sequence ID" value="NZ_CP036526.1"/>
</dbReference>
<gene>
    <name evidence="4" type="ORF">K239x_53270</name>
</gene>
<dbReference type="InterPro" id="IPR010496">
    <property type="entry name" value="AL/BT2_dom"/>
</dbReference>
<dbReference type="Gene3D" id="2.60.120.560">
    <property type="entry name" value="Exo-inulinase, domain 1"/>
    <property type="match status" value="1"/>
</dbReference>
<dbReference type="GO" id="GO:0016787">
    <property type="term" value="F:hydrolase activity"/>
    <property type="evidence" value="ECO:0007669"/>
    <property type="project" value="InterPro"/>
</dbReference>
<dbReference type="Proteomes" id="UP000319817">
    <property type="component" value="Chromosome"/>
</dbReference>
<keyword evidence="2" id="KW-0732">Signal</keyword>
<feature type="chain" id="PRO_5021795191" description="3-keto-alpha-glucoside-1,2-lyase/3-keto-2-hydroxy-glucal hydratase domain-containing protein" evidence="2">
    <location>
        <begin position="25"/>
        <end position="405"/>
    </location>
</feature>
<organism evidence="4 5">
    <name type="scientific">Stieleria marina</name>
    <dbReference type="NCBI Taxonomy" id="1930275"/>
    <lineage>
        <taxon>Bacteria</taxon>
        <taxon>Pseudomonadati</taxon>
        <taxon>Planctomycetota</taxon>
        <taxon>Planctomycetia</taxon>
        <taxon>Pirellulales</taxon>
        <taxon>Pirellulaceae</taxon>
        <taxon>Stieleria</taxon>
    </lineage>
</organism>
<evidence type="ECO:0000256" key="2">
    <source>
        <dbReference type="SAM" id="SignalP"/>
    </source>
</evidence>
<reference evidence="4 5" key="1">
    <citation type="submission" date="2019-02" db="EMBL/GenBank/DDBJ databases">
        <title>Deep-cultivation of Planctomycetes and their phenomic and genomic characterization uncovers novel biology.</title>
        <authorList>
            <person name="Wiegand S."/>
            <person name="Jogler M."/>
            <person name="Boedeker C."/>
            <person name="Pinto D."/>
            <person name="Vollmers J."/>
            <person name="Rivas-Marin E."/>
            <person name="Kohn T."/>
            <person name="Peeters S.H."/>
            <person name="Heuer A."/>
            <person name="Rast P."/>
            <person name="Oberbeckmann S."/>
            <person name="Bunk B."/>
            <person name="Jeske O."/>
            <person name="Meyerdierks A."/>
            <person name="Storesund J.E."/>
            <person name="Kallscheuer N."/>
            <person name="Luecker S."/>
            <person name="Lage O.M."/>
            <person name="Pohl T."/>
            <person name="Merkel B.J."/>
            <person name="Hornburger P."/>
            <person name="Mueller R.-W."/>
            <person name="Bruemmer F."/>
            <person name="Labrenz M."/>
            <person name="Spormann A.M."/>
            <person name="Op den Camp H."/>
            <person name="Overmann J."/>
            <person name="Amann R."/>
            <person name="Jetten M.S.M."/>
            <person name="Mascher T."/>
            <person name="Medema M.H."/>
            <person name="Devos D.P."/>
            <person name="Kaster A.-K."/>
            <person name="Ovreas L."/>
            <person name="Rohde M."/>
            <person name="Galperin M.Y."/>
            <person name="Jogler C."/>
        </authorList>
    </citation>
    <scope>NUCLEOTIDE SEQUENCE [LARGE SCALE GENOMIC DNA]</scope>
    <source>
        <strain evidence="4 5">K23_9</strain>
    </source>
</reference>
<dbReference type="AlphaFoldDB" id="A0A517P1Q2"/>
<proteinExistence type="predicted"/>
<dbReference type="EMBL" id="CP036526">
    <property type="protein sequence ID" value="QDT13309.1"/>
    <property type="molecule type" value="Genomic_DNA"/>
</dbReference>
<feature type="signal peptide" evidence="2">
    <location>
        <begin position="1"/>
        <end position="24"/>
    </location>
</feature>
<evidence type="ECO:0000313" key="4">
    <source>
        <dbReference type="EMBL" id="QDT13309.1"/>
    </source>
</evidence>
<protein>
    <recommendedName>
        <fullName evidence="3">3-keto-alpha-glucoside-1,2-lyase/3-keto-2-hydroxy-glucal hydratase domain-containing protein</fullName>
    </recommendedName>
</protein>
<name>A0A517P1Q2_9BACT</name>
<dbReference type="PANTHER" id="PTHR33546:SF1">
    <property type="entry name" value="LARGE, MULTIFUNCTIONAL SECRETED PROTEIN"/>
    <property type="match status" value="1"/>
</dbReference>
<feature type="compositionally biased region" description="Low complexity" evidence="1">
    <location>
        <begin position="361"/>
        <end position="370"/>
    </location>
</feature>
<keyword evidence="5" id="KW-1185">Reference proteome</keyword>